<evidence type="ECO:0000313" key="1">
    <source>
        <dbReference type="EMBL" id="GIY26673.1"/>
    </source>
</evidence>
<sequence>MLEPQTSSKNARTPNFFQKCSNAKLLEKNSQQVRRDRAAAVGQGPPDPAEAAGALQVQLLIHRFHNIALRNSTTIGYELFRLFDERHCRAPRQQYYTRDRTNRPSFLN</sequence>
<proteinExistence type="predicted"/>
<protein>
    <submittedName>
        <fullName evidence="1">Uncharacterized protein</fullName>
    </submittedName>
</protein>
<keyword evidence="2" id="KW-1185">Reference proteome</keyword>
<reference evidence="1 2" key="1">
    <citation type="submission" date="2021-06" db="EMBL/GenBank/DDBJ databases">
        <title>Caerostris extrusa draft genome.</title>
        <authorList>
            <person name="Kono N."/>
            <person name="Arakawa K."/>
        </authorList>
    </citation>
    <scope>NUCLEOTIDE SEQUENCE [LARGE SCALE GENOMIC DNA]</scope>
</reference>
<dbReference type="AlphaFoldDB" id="A0AAV4S3Q0"/>
<evidence type="ECO:0000313" key="2">
    <source>
        <dbReference type="Proteomes" id="UP001054945"/>
    </source>
</evidence>
<dbReference type="EMBL" id="BPLR01008719">
    <property type="protein sequence ID" value="GIY26673.1"/>
    <property type="molecule type" value="Genomic_DNA"/>
</dbReference>
<name>A0AAV4S3Q0_CAEEX</name>
<gene>
    <name evidence="1" type="ORF">CEXT_793661</name>
</gene>
<comment type="caution">
    <text evidence="1">The sequence shown here is derived from an EMBL/GenBank/DDBJ whole genome shotgun (WGS) entry which is preliminary data.</text>
</comment>
<organism evidence="1 2">
    <name type="scientific">Caerostris extrusa</name>
    <name type="common">Bark spider</name>
    <name type="synonym">Caerostris bankana</name>
    <dbReference type="NCBI Taxonomy" id="172846"/>
    <lineage>
        <taxon>Eukaryota</taxon>
        <taxon>Metazoa</taxon>
        <taxon>Ecdysozoa</taxon>
        <taxon>Arthropoda</taxon>
        <taxon>Chelicerata</taxon>
        <taxon>Arachnida</taxon>
        <taxon>Araneae</taxon>
        <taxon>Araneomorphae</taxon>
        <taxon>Entelegynae</taxon>
        <taxon>Araneoidea</taxon>
        <taxon>Araneidae</taxon>
        <taxon>Caerostris</taxon>
    </lineage>
</organism>
<dbReference type="Proteomes" id="UP001054945">
    <property type="component" value="Unassembled WGS sequence"/>
</dbReference>
<accession>A0AAV4S3Q0</accession>